<feature type="compositionally biased region" description="Low complexity" evidence="1">
    <location>
        <begin position="1"/>
        <end position="17"/>
    </location>
</feature>
<dbReference type="PANTHER" id="PTHR34438">
    <property type="entry name" value="SI:DKEY-97L20.6"/>
    <property type="match status" value="1"/>
</dbReference>
<evidence type="ECO:0000256" key="1">
    <source>
        <dbReference type="SAM" id="MobiDB-lite"/>
    </source>
</evidence>
<dbReference type="EMBL" id="HACG01009867">
    <property type="protein sequence ID" value="CEK56732.1"/>
    <property type="molecule type" value="Transcribed_RNA"/>
</dbReference>
<protein>
    <submittedName>
        <fullName evidence="2">Uncharacterized protein</fullName>
    </submittedName>
</protein>
<evidence type="ECO:0000313" key="2">
    <source>
        <dbReference type="EMBL" id="CEK56732.1"/>
    </source>
</evidence>
<accession>A0A0B6YKL3</accession>
<dbReference type="InterPro" id="IPR028042">
    <property type="entry name" value="DUF4639"/>
</dbReference>
<dbReference type="PANTHER" id="PTHR34438:SF1">
    <property type="entry name" value="CHROMOSOME 2 OPEN READING FRAME 81"/>
    <property type="match status" value="1"/>
</dbReference>
<dbReference type="AlphaFoldDB" id="A0A0B6YKL3"/>
<feature type="region of interest" description="Disordered" evidence="1">
    <location>
        <begin position="1"/>
        <end position="45"/>
    </location>
</feature>
<feature type="non-terminal residue" evidence="2">
    <location>
        <position position="260"/>
    </location>
</feature>
<sequence length="260" mass="28907">SPEVTEAETAAEVSVSSLKDIPQEPAELPDEVSDTEGPPVLPAEKVTVNEKVIKTARDLKSEKRQSSHGEIKSPMTLKKISDEIEMKKLLEENIISPEKSSNIQKTPTYCSSFVKTMIGHTIGLKDALCDEMGNVIAVPKIDSEKLPTHRVNVKYTVIEAAKEIVQIKGDLKKRQQSSRQKSRIMETLTDVPNRGNQVRHSFQNPSTHKSLPGTLIEEIEVAQGIIIREAGRVKKGPGRYYRKLDILDDSFKGMKPVSLK</sequence>
<proteinExistence type="predicted"/>
<reference evidence="2" key="1">
    <citation type="submission" date="2014-12" db="EMBL/GenBank/DDBJ databases">
        <title>Insight into the proteome of Arion vulgaris.</title>
        <authorList>
            <person name="Aradska J."/>
            <person name="Bulat T."/>
            <person name="Smidak R."/>
            <person name="Sarate P."/>
            <person name="Gangsoo J."/>
            <person name="Sialana F."/>
            <person name="Bilban M."/>
            <person name="Lubec G."/>
        </authorList>
    </citation>
    <scope>NUCLEOTIDE SEQUENCE</scope>
    <source>
        <tissue evidence="2">Skin</tissue>
    </source>
</reference>
<name>A0A0B6YKL3_9EUPU</name>
<gene>
    <name evidence="2" type="primary">ORF28381</name>
</gene>
<organism evidence="2">
    <name type="scientific">Arion vulgaris</name>
    <dbReference type="NCBI Taxonomy" id="1028688"/>
    <lineage>
        <taxon>Eukaryota</taxon>
        <taxon>Metazoa</taxon>
        <taxon>Spiralia</taxon>
        <taxon>Lophotrochozoa</taxon>
        <taxon>Mollusca</taxon>
        <taxon>Gastropoda</taxon>
        <taxon>Heterobranchia</taxon>
        <taxon>Euthyneura</taxon>
        <taxon>Panpulmonata</taxon>
        <taxon>Eupulmonata</taxon>
        <taxon>Stylommatophora</taxon>
        <taxon>Helicina</taxon>
        <taxon>Arionoidea</taxon>
        <taxon>Arionidae</taxon>
        <taxon>Arion</taxon>
    </lineage>
</organism>
<feature type="non-terminal residue" evidence="2">
    <location>
        <position position="1"/>
    </location>
</feature>